<evidence type="ECO:0000256" key="1">
    <source>
        <dbReference type="SAM" id="Phobius"/>
    </source>
</evidence>
<keyword evidence="1" id="KW-0812">Transmembrane</keyword>
<organism evidence="2 3">
    <name type="scientific">Candidatus Azambacteria bacterium GW2011_GWB2_46_37</name>
    <dbReference type="NCBI Taxonomy" id="1618618"/>
    <lineage>
        <taxon>Bacteria</taxon>
        <taxon>Candidatus Azamiibacteriota</taxon>
    </lineage>
</organism>
<dbReference type="AlphaFoldDB" id="A0A0G1PY41"/>
<dbReference type="EMBL" id="LCMO01000045">
    <property type="protein sequence ID" value="KKU37664.1"/>
    <property type="molecule type" value="Genomic_DNA"/>
</dbReference>
<feature type="transmembrane region" description="Helical" evidence="1">
    <location>
        <begin position="81"/>
        <end position="102"/>
    </location>
</feature>
<reference evidence="2 3" key="1">
    <citation type="journal article" date="2015" name="Nature">
        <title>rRNA introns, odd ribosomes, and small enigmatic genomes across a large radiation of phyla.</title>
        <authorList>
            <person name="Brown C.T."/>
            <person name="Hug L.A."/>
            <person name="Thomas B.C."/>
            <person name="Sharon I."/>
            <person name="Castelle C.J."/>
            <person name="Singh A."/>
            <person name="Wilkins M.J."/>
            <person name="Williams K.H."/>
            <person name="Banfield J.F."/>
        </authorList>
    </citation>
    <scope>NUCLEOTIDE SEQUENCE [LARGE SCALE GENOMIC DNA]</scope>
</reference>
<dbReference type="Proteomes" id="UP000033818">
    <property type="component" value="Unassembled WGS sequence"/>
</dbReference>
<accession>A0A0G1PY41</accession>
<gene>
    <name evidence="2" type="ORF">UX53_C0045G0011</name>
</gene>
<evidence type="ECO:0000313" key="2">
    <source>
        <dbReference type="EMBL" id="KKU37664.1"/>
    </source>
</evidence>
<keyword evidence="1" id="KW-1133">Transmembrane helix</keyword>
<protein>
    <submittedName>
        <fullName evidence="2">Uncharacterized protein</fullName>
    </submittedName>
</protein>
<comment type="caution">
    <text evidence="2">The sequence shown here is derived from an EMBL/GenBank/DDBJ whole genome shotgun (WGS) entry which is preliminary data.</text>
</comment>
<keyword evidence="1" id="KW-0472">Membrane</keyword>
<name>A0A0G1PY41_9BACT</name>
<feature type="transmembrane region" description="Helical" evidence="1">
    <location>
        <begin position="39"/>
        <end position="61"/>
    </location>
</feature>
<evidence type="ECO:0000313" key="3">
    <source>
        <dbReference type="Proteomes" id="UP000033818"/>
    </source>
</evidence>
<sequence length="119" mass="13269">MPTMLLIKRGKNFSLCRNAEPKEIPLATSSSAIFMKISLYLMLPMELAVMFRASIIGMPLFSKIAKVCKLRPKIIFFIRPLIIGALNIISVSNFCPSIVLHAKIKETTRMAKNTPSTVT</sequence>
<proteinExistence type="predicted"/>